<dbReference type="SMART" id="SM00347">
    <property type="entry name" value="HTH_MARR"/>
    <property type="match status" value="1"/>
</dbReference>
<accession>A0A3B0R6J7</accession>
<dbReference type="PANTHER" id="PTHR33164:SF43">
    <property type="entry name" value="HTH-TYPE TRANSCRIPTIONAL REPRESSOR YETL"/>
    <property type="match status" value="1"/>
</dbReference>
<dbReference type="Gene3D" id="1.10.10.10">
    <property type="entry name" value="Winged helix-like DNA-binding domain superfamily/Winged helix DNA-binding domain"/>
    <property type="match status" value="1"/>
</dbReference>
<dbReference type="InterPro" id="IPR000835">
    <property type="entry name" value="HTH_MarR-typ"/>
</dbReference>
<dbReference type="InterPro" id="IPR036388">
    <property type="entry name" value="WH-like_DNA-bd_sf"/>
</dbReference>
<sequence length="148" mass="16028">MAKKTPLAFEIFNEIGIINQLTGAAFAAVLPKGMTIAQFTVLNHFARRNIDTQSPASLASAFQVTRPTMTSTLARMQKAGLVTIKSNPDDGRAKLVSVTAAGEKMRADCLARLTGPITQANNVLPKEILVQLLPLLQEVRAELDKLRD</sequence>
<dbReference type="PANTHER" id="PTHR33164">
    <property type="entry name" value="TRANSCRIPTIONAL REGULATOR, MARR FAMILY"/>
    <property type="match status" value="1"/>
</dbReference>
<dbReference type="PRINTS" id="PR00598">
    <property type="entry name" value="HTHMARR"/>
</dbReference>
<feature type="domain" description="HTH marR-type" evidence="1">
    <location>
        <begin position="1"/>
        <end position="141"/>
    </location>
</feature>
<protein>
    <recommendedName>
        <fullName evidence="1">HTH marR-type domain-containing protein</fullName>
    </recommendedName>
</protein>
<dbReference type="SUPFAM" id="SSF46785">
    <property type="entry name" value="Winged helix' DNA-binding domain"/>
    <property type="match status" value="1"/>
</dbReference>
<dbReference type="GO" id="GO:0003700">
    <property type="term" value="F:DNA-binding transcription factor activity"/>
    <property type="evidence" value="ECO:0007669"/>
    <property type="project" value="InterPro"/>
</dbReference>
<dbReference type="EMBL" id="UOEF01000020">
    <property type="protein sequence ID" value="VAV87741.1"/>
    <property type="molecule type" value="Genomic_DNA"/>
</dbReference>
<reference evidence="2" key="1">
    <citation type="submission" date="2018-06" db="EMBL/GenBank/DDBJ databases">
        <authorList>
            <person name="Zhirakovskaya E."/>
        </authorList>
    </citation>
    <scope>NUCLEOTIDE SEQUENCE</scope>
</reference>
<dbReference type="InterPro" id="IPR039422">
    <property type="entry name" value="MarR/SlyA-like"/>
</dbReference>
<gene>
    <name evidence="2" type="ORF">MNBD_ALPHA04-1210</name>
</gene>
<dbReference type="PROSITE" id="PS50995">
    <property type="entry name" value="HTH_MARR_2"/>
    <property type="match status" value="1"/>
</dbReference>
<dbReference type="GO" id="GO:0006950">
    <property type="term" value="P:response to stress"/>
    <property type="evidence" value="ECO:0007669"/>
    <property type="project" value="TreeGrafter"/>
</dbReference>
<dbReference type="Pfam" id="PF12802">
    <property type="entry name" value="MarR_2"/>
    <property type="match status" value="1"/>
</dbReference>
<organism evidence="2">
    <name type="scientific">hydrothermal vent metagenome</name>
    <dbReference type="NCBI Taxonomy" id="652676"/>
    <lineage>
        <taxon>unclassified sequences</taxon>
        <taxon>metagenomes</taxon>
        <taxon>ecological metagenomes</taxon>
    </lineage>
</organism>
<name>A0A3B0R6J7_9ZZZZ</name>
<proteinExistence type="predicted"/>
<evidence type="ECO:0000259" key="1">
    <source>
        <dbReference type="PROSITE" id="PS50995"/>
    </source>
</evidence>
<dbReference type="AlphaFoldDB" id="A0A3B0R6J7"/>
<evidence type="ECO:0000313" key="2">
    <source>
        <dbReference type="EMBL" id="VAV87741.1"/>
    </source>
</evidence>
<dbReference type="InterPro" id="IPR036390">
    <property type="entry name" value="WH_DNA-bd_sf"/>
</dbReference>